<dbReference type="RefSeq" id="WP_077971966.1">
    <property type="nucleotide sequence ID" value="NZ_CP045178.1"/>
</dbReference>
<evidence type="ECO:0000313" key="3">
    <source>
        <dbReference type="EMBL" id="OON74002.1"/>
    </source>
</evidence>
<keyword evidence="4" id="KW-1185">Reference proteome</keyword>
<reference evidence="3 4" key="1">
    <citation type="submission" date="2017-02" db="EMBL/GenBank/DDBJ databases">
        <title>Draft Genome Sequence of Streptomyces tsukubaensis F601, a Producer of the immunosuppressant tacrolimus FK506.</title>
        <authorList>
            <person name="Zong G."/>
            <person name="Zhong C."/>
            <person name="Fu J."/>
            <person name="Qin R."/>
            <person name="Cao G."/>
        </authorList>
    </citation>
    <scope>NUCLEOTIDE SEQUENCE [LARGE SCALE GENOMIC DNA]</scope>
    <source>
        <strain evidence="3 4">F601</strain>
    </source>
</reference>
<protein>
    <submittedName>
        <fullName evidence="3">Uncharacterized protein</fullName>
    </submittedName>
</protein>
<evidence type="ECO:0000313" key="4">
    <source>
        <dbReference type="Proteomes" id="UP000190539"/>
    </source>
</evidence>
<keyword evidence="2" id="KW-1133">Transmembrane helix</keyword>
<feature type="transmembrane region" description="Helical" evidence="2">
    <location>
        <begin position="6"/>
        <end position="33"/>
    </location>
</feature>
<feature type="region of interest" description="Disordered" evidence="1">
    <location>
        <begin position="38"/>
        <end position="63"/>
    </location>
</feature>
<dbReference type="AlphaFoldDB" id="A0A1V4A3N8"/>
<dbReference type="Proteomes" id="UP000190539">
    <property type="component" value="Unassembled WGS sequence"/>
</dbReference>
<keyword evidence="2" id="KW-0812">Transmembrane</keyword>
<feature type="transmembrane region" description="Helical" evidence="2">
    <location>
        <begin position="70"/>
        <end position="90"/>
    </location>
</feature>
<accession>A0A1V4A3N8</accession>
<proteinExistence type="predicted"/>
<gene>
    <name evidence="3" type="ORF">B1H18_26170</name>
</gene>
<sequence length="91" mass="8682">MNIDWAALGSVFGVSLVVTVGLVGLFTLGIVGLSKVSSTSSRSAGTSAPAASSPAPAASPGGSAALARTGAYLCFGLCAAAVAYGIHLIVA</sequence>
<comment type="caution">
    <text evidence="3">The sequence shown here is derived from an EMBL/GenBank/DDBJ whole genome shotgun (WGS) entry which is preliminary data.</text>
</comment>
<dbReference type="EMBL" id="MVFC01000029">
    <property type="protein sequence ID" value="OON74002.1"/>
    <property type="molecule type" value="Genomic_DNA"/>
</dbReference>
<evidence type="ECO:0000256" key="1">
    <source>
        <dbReference type="SAM" id="MobiDB-lite"/>
    </source>
</evidence>
<keyword evidence="2" id="KW-0472">Membrane</keyword>
<name>A0A1V4A3N8_9ACTN</name>
<dbReference type="STRING" id="83656.B1H18_26170"/>
<evidence type="ECO:0000256" key="2">
    <source>
        <dbReference type="SAM" id="Phobius"/>
    </source>
</evidence>
<organism evidence="3 4">
    <name type="scientific">Streptomyces tsukubensis</name>
    <dbReference type="NCBI Taxonomy" id="83656"/>
    <lineage>
        <taxon>Bacteria</taxon>
        <taxon>Bacillati</taxon>
        <taxon>Actinomycetota</taxon>
        <taxon>Actinomycetes</taxon>
        <taxon>Kitasatosporales</taxon>
        <taxon>Streptomycetaceae</taxon>
        <taxon>Streptomyces</taxon>
    </lineage>
</organism>